<evidence type="ECO:0000313" key="3">
    <source>
        <dbReference type="EMBL" id="MDP4096305.1"/>
    </source>
</evidence>
<proteinExistence type="predicted"/>
<feature type="transmembrane region" description="Helical" evidence="1">
    <location>
        <begin position="230"/>
        <end position="248"/>
    </location>
</feature>
<dbReference type="Pfam" id="PF09925">
    <property type="entry name" value="DUF2157"/>
    <property type="match status" value="1"/>
</dbReference>
<dbReference type="RefSeq" id="WP_305753924.1">
    <property type="nucleotide sequence ID" value="NZ_JAPCKK010000011.1"/>
</dbReference>
<keyword evidence="1" id="KW-1133">Transmembrane helix</keyword>
<dbReference type="Pfam" id="PF14345">
    <property type="entry name" value="GDYXXLXY"/>
    <property type="match status" value="1"/>
</dbReference>
<feature type="transmembrane region" description="Helical" evidence="1">
    <location>
        <begin position="181"/>
        <end position="200"/>
    </location>
</feature>
<dbReference type="EMBL" id="JAPCKK010000011">
    <property type="protein sequence ID" value="MDP4096305.1"/>
    <property type="molecule type" value="Genomic_DNA"/>
</dbReference>
<name>A0ABT9FNU6_9BACL</name>
<feature type="transmembrane region" description="Helical" evidence="1">
    <location>
        <begin position="150"/>
        <end position="169"/>
    </location>
</feature>
<dbReference type="Proteomes" id="UP001241848">
    <property type="component" value="Unassembled WGS sequence"/>
</dbReference>
<accession>A0ABT9FNU6</accession>
<reference evidence="3 4" key="1">
    <citation type="submission" date="2022-10" db="EMBL/GenBank/DDBJ databases">
        <title>Paenibacillus description and whole genome data of maize root bacterial community.</title>
        <authorList>
            <person name="Marton D."/>
            <person name="Farkas M."/>
            <person name="Cserhati M."/>
        </authorList>
    </citation>
    <scope>NUCLEOTIDE SEQUENCE [LARGE SCALE GENOMIC DNA]</scope>
    <source>
        <strain evidence="3 4">P96</strain>
    </source>
</reference>
<feature type="transmembrane region" description="Helical" evidence="1">
    <location>
        <begin position="492"/>
        <end position="514"/>
    </location>
</feature>
<feature type="transmembrane region" description="Helical" evidence="1">
    <location>
        <begin position="579"/>
        <end position="601"/>
    </location>
</feature>
<evidence type="ECO:0000256" key="1">
    <source>
        <dbReference type="SAM" id="Phobius"/>
    </source>
</evidence>
<feature type="transmembrane region" description="Helical" evidence="1">
    <location>
        <begin position="468"/>
        <end position="486"/>
    </location>
</feature>
<feature type="transmembrane region" description="Helical" evidence="1">
    <location>
        <begin position="206"/>
        <end position="223"/>
    </location>
</feature>
<evidence type="ECO:0000313" key="4">
    <source>
        <dbReference type="Proteomes" id="UP001241848"/>
    </source>
</evidence>
<keyword evidence="1" id="KW-0812">Transmembrane</keyword>
<feature type="transmembrane region" description="Helical" evidence="1">
    <location>
        <begin position="121"/>
        <end position="138"/>
    </location>
</feature>
<keyword evidence="1" id="KW-0472">Membrane</keyword>
<feature type="transmembrane region" description="Helical" evidence="1">
    <location>
        <begin position="7"/>
        <end position="27"/>
    </location>
</feature>
<feature type="transmembrane region" description="Helical" evidence="1">
    <location>
        <begin position="345"/>
        <end position="362"/>
    </location>
</feature>
<sequence length="742" mass="82304">MLRLNMIRTGFLLGISLILAAIIYFFAANWGGLDRITKILLSAGLLVLFYGLSAALSRVRSPFVQHAFLSNMLLVAGCICFGAAVALLGQLYNWHADSYWLYLIWSVPAVLFAWITRYSPFYVIAYTLLHLALWFYFFPAASSFAYSDRAMMYIGLLFAAINLAVLLLTFTERLVSAPLRYISLIVFHASLLLLTSVLGYGMEDTLVNLIWAAAIIAGFYIFIRVRLNKTLLTLNALAASAFAVAKFFELAFSYASILFYVWGLVFVALLLTANVLFFRYLKQLGTQSANTLGESSEQSDVAEKAEHGSEMVSKAVNRLIQITGVLIGSISLIGLVFLASDGLDPELTLYGLSLLFTLPMIAVSRIHPVIRYTLLSIGYVAGLVASVLMNQWGWTALFCLVIAAGWLRTAGRIQLFWTHALLNLGLGLLLTRSLNLPGQQLWITLLILAVLNGLLYAAAPRIRQDFRWIRECTLFHTLLFLLWMTFFEYMSVYVHALVSGLYFIGVTLCVFHFIRKQRTQKAVISLVYWCAFVAFQYYDLLWTLLHKSVTLALIGLVILVITFFAASRQRLQESGTSPGIIKSAPLLTVLVIVLQFGFIGLQTAGSEALLRNGSSVKLELAPVDPRSLLQGDYVVLNYAISTPPQSAGPQDNPGSRSKVKVVLTPDGNGLHRLARFYTEGEPLADGETVINGQLNGHGSIYYGIESYFVPEGTGLEVERSARYAYVRISRQGDALLERLANE</sequence>
<feature type="transmembrane region" description="Helical" evidence="1">
    <location>
        <begin position="440"/>
        <end position="459"/>
    </location>
</feature>
<gene>
    <name evidence="3" type="ORF">OIN60_05920</name>
</gene>
<organism evidence="3 4">
    <name type="scientific">Paenibacillus zeirhizosphaerae</name>
    <dbReference type="NCBI Taxonomy" id="2987519"/>
    <lineage>
        <taxon>Bacteria</taxon>
        <taxon>Bacillati</taxon>
        <taxon>Bacillota</taxon>
        <taxon>Bacilli</taxon>
        <taxon>Bacillales</taxon>
        <taxon>Paenibacillaceae</taxon>
        <taxon>Paenibacillus</taxon>
    </lineage>
</organism>
<keyword evidence="4" id="KW-1185">Reference proteome</keyword>
<feature type="transmembrane region" description="Helical" evidence="1">
    <location>
        <begin position="319"/>
        <end position="339"/>
    </location>
</feature>
<feature type="transmembrane region" description="Helical" evidence="1">
    <location>
        <begin position="98"/>
        <end position="114"/>
    </location>
</feature>
<feature type="transmembrane region" description="Helical" evidence="1">
    <location>
        <begin position="551"/>
        <end position="567"/>
    </location>
</feature>
<dbReference type="InterPro" id="IPR018677">
    <property type="entry name" value="DUF2157"/>
</dbReference>
<dbReference type="InterPro" id="IPR025833">
    <property type="entry name" value="GDYXXLXY"/>
</dbReference>
<feature type="domain" description="DUF2157" evidence="2">
    <location>
        <begin position="11"/>
        <end position="119"/>
    </location>
</feature>
<feature type="transmembrane region" description="Helical" evidence="1">
    <location>
        <begin position="39"/>
        <end position="56"/>
    </location>
</feature>
<feature type="transmembrane region" description="Helical" evidence="1">
    <location>
        <begin position="526"/>
        <end position="545"/>
    </location>
</feature>
<feature type="transmembrane region" description="Helical" evidence="1">
    <location>
        <begin position="68"/>
        <end position="92"/>
    </location>
</feature>
<protein>
    <submittedName>
        <fullName evidence="3">GDYXXLXY domain-containing protein</fullName>
    </submittedName>
</protein>
<evidence type="ECO:0000259" key="2">
    <source>
        <dbReference type="Pfam" id="PF09925"/>
    </source>
</evidence>
<feature type="transmembrane region" description="Helical" evidence="1">
    <location>
        <begin position="254"/>
        <end position="278"/>
    </location>
</feature>
<comment type="caution">
    <text evidence="3">The sequence shown here is derived from an EMBL/GenBank/DDBJ whole genome shotgun (WGS) entry which is preliminary data.</text>
</comment>